<evidence type="ECO:0000313" key="4">
    <source>
        <dbReference type="EMBL" id="KAK6496287.1"/>
    </source>
</evidence>
<dbReference type="GO" id="GO:0004842">
    <property type="term" value="F:ubiquitin-protein transferase activity"/>
    <property type="evidence" value="ECO:0007669"/>
    <property type="project" value="InterPro"/>
</dbReference>
<sequence length="758" mass="84097">MEELGILSFVVDGVLDLYALTMKLKNLPTTSVSELDRGGESENGIGINNIFSFKPHWQIHPQQTTRGISAFLSSFRVFAHRISSRVMTASQQENVLRVIYGLTRFFPILKAFRTLMGGESISPAQSALSVQCFYQLLKEVISTKALGGNQSRLLEGSRLLFGYILEMSRLIDESTNIPLQDAFKTVDLSDITTSSLVKDPVFIDMRLVDASSLASLPLAEVMPLPENIRRVFKLTRTTSSEYSYFDVSEVQDAYRHYSKIEINPKMARDLHYLSGICEACTCSFVVTLPADLAKASAPCLTFDSEGNIAVYTGRTPCAKPGKDFQTFLPLLGKEITVDIAAVTSLLNIILEAREAGNNPSLLFDAVGIAVNRKKNDPKELLMFVVDCSQSMEGTSEFYSVDEDSGGESCKPSMEEPDFDCLLESAGGVPAQWVAVRALKNHESFEDMVAIVRAVPKIKRLRVAMNALKYLSELSKREIVHLMGPSGSETFHESKVSGELSKAVSKLQILSSYASRLPEVLVTETSRGSTAKPLEWVWKTGSECPSDDSRDAPGVTHVKVPVSQIPDTLMCPITKELFQDPVVAADGHTYERRAIERWFSMTTEKKSPSTGSEIAHTKLVADVPTTREIEEWTNANDVIGPIGPNTPYPLCDINFEVPGIAPFTRTIEYPPKLTDLYHIVYRGSKGRQRNFKLILDGRPIAVFEECPNQESRTIPIDYIDYEALEPTDETYDQVYDDKTIVVEVVSPGKNPQYTPHGKE</sequence>
<keyword evidence="2" id="KW-0697">Rotamase</keyword>
<dbReference type="SMART" id="SM00504">
    <property type="entry name" value="Ubox"/>
    <property type="match status" value="1"/>
</dbReference>
<dbReference type="GO" id="GO:0016567">
    <property type="term" value="P:protein ubiquitination"/>
    <property type="evidence" value="ECO:0007669"/>
    <property type="project" value="InterPro"/>
</dbReference>
<dbReference type="PROSITE" id="PS51698">
    <property type="entry name" value="U_BOX"/>
    <property type="match status" value="1"/>
</dbReference>
<gene>
    <name evidence="4" type="ORF">TWF481_002312</name>
</gene>
<dbReference type="Gene3D" id="3.30.40.10">
    <property type="entry name" value="Zinc/RING finger domain, C3HC4 (zinc finger)"/>
    <property type="match status" value="1"/>
</dbReference>
<dbReference type="Proteomes" id="UP001370758">
    <property type="component" value="Unassembled WGS sequence"/>
</dbReference>
<name>A0AAV9VSS9_9PEZI</name>
<dbReference type="EMBL" id="JAVHJL010000011">
    <property type="protein sequence ID" value="KAK6496287.1"/>
    <property type="molecule type" value="Genomic_DNA"/>
</dbReference>
<dbReference type="AlphaFoldDB" id="A0AAV9VSS9"/>
<dbReference type="EC" id="5.2.1.8" evidence="1"/>
<evidence type="ECO:0000256" key="1">
    <source>
        <dbReference type="ARBA" id="ARBA00013194"/>
    </source>
</evidence>
<evidence type="ECO:0000256" key="2">
    <source>
        <dbReference type="ARBA" id="ARBA00023110"/>
    </source>
</evidence>
<dbReference type="GO" id="GO:0003755">
    <property type="term" value="F:peptidyl-prolyl cis-trans isomerase activity"/>
    <property type="evidence" value="ECO:0007669"/>
    <property type="project" value="UniProtKB-KW"/>
</dbReference>
<keyword evidence="2" id="KW-0413">Isomerase</keyword>
<dbReference type="InterPro" id="IPR003613">
    <property type="entry name" value="Ubox_domain"/>
</dbReference>
<protein>
    <recommendedName>
        <fullName evidence="1">peptidylprolyl isomerase</fullName>
        <ecNumber evidence="1">5.2.1.8</ecNumber>
    </recommendedName>
</protein>
<feature type="domain" description="U-box" evidence="3">
    <location>
        <begin position="563"/>
        <end position="638"/>
    </location>
</feature>
<dbReference type="CDD" id="cd16655">
    <property type="entry name" value="RING-Ubox_WDSUB1-like"/>
    <property type="match status" value="1"/>
</dbReference>
<proteinExistence type="predicted"/>
<dbReference type="Pfam" id="PF04564">
    <property type="entry name" value="U-box"/>
    <property type="match status" value="1"/>
</dbReference>
<comment type="caution">
    <text evidence="4">The sequence shown here is derived from an EMBL/GenBank/DDBJ whole genome shotgun (WGS) entry which is preliminary data.</text>
</comment>
<dbReference type="InterPro" id="IPR013083">
    <property type="entry name" value="Znf_RING/FYVE/PHD"/>
</dbReference>
<keyword evidence="5" id="KW-1185">Reference proteome</keyword>
<dbReference type="SUPFAM" id="SSF57850">
    <property type="entry name" value="RING/U-box"/>
    <property type="match status" value="1"/>
</dbReference>
<accession>A0AAV9VSS9</accession>
<dbReference type="PANTHER" id="PTHR46573:SF1">
    <property type="entry name" value="WD REPEAT, SAM AND U-BOX DOMAIN-CONTAINING PROTEIN 1"/>
    <property type="match status" value="1"/>
</dbReference>
<evidence type="ECO:0000259" key="3">
    <source>
        <dbReference type="PROSITE" id="PS51698"/>
    </source>
</evidence>
<dbReference type="InterPro" id="IPR052085">
    <property type="entry name" value="WD-SAM-U-box"/>
</dbReference>
<evidence type="ECO:0000313" key="5">
    <source>
        <dbReference type="Proteomes" id="UP001370758"/>
    </source>
</evidence>
<organism evidence="4 5">
    <name type="scientific">Arthrobotrys musiformis</name>
    <dbReference type="NCBI Taxonomy" id="47236"/>
    <lineage>
        <taxon>Eukaryota</taxon>
        <taxon>Fungi</taxon>
        <taxon>Dikarya</taxon>
        <taxon>Ascomycota</taxon>
        <taxon>Pezizomycotina</taxon>
        <taxon>Orbiliomycetes</taxon>
        <taxon>Orbiliales</taxon>
        <taxon>Orbiliaceae</taxon>
        <taxon>Arthrobotrys</taxon>
    </lineage>
</organism>
<dbReference type="PANTHER" id="PTHR46573">
    <property type="entry name" value="WD REPEAT, SAM AND U-BOX DOMAIN-CONTAINING PROTEIN 1"/>
    <property type="match status" value="1"/>
</dbReference>
<reference evidence="4 5" key="1">
    <citation type="submission" date="2023-08" db="EMBL/GenBank/DDBJ databases">
        <authorList>
            <person name="Palmer J.M."/>
        </authorList>
    </citation>
    <scope>NUCLEOTIDE SEQUENCE [LARGE SCALE GENOMIC DNA]</scope>
    <source>
        <strain evidence="4 5">TWF481</strain>
    </source>
</reference>